<feature type="region of interest" description="Disordered" evidence="1">
    <location>
        <begin position="227"/>
        <end position="275"/>
    </location>
</feature>
<dbReference type="NCBIfam" id="NF042431">
    <property type="entry name" value="EnCoAhydt_DpgB"/>
    <property type="match status" value="1"/>
</dbReference>
<dbReference type="InterPro" id="IPR001753">
    <property type="entry name" value="Enoyl-CoA_hydra/iso"/>
</dbReference>
<dbReference type="InterPro" id="IPR029045">
    <property type="entry name" value="ClpP/crotonase-like_dom_sf"/>
</dbReference>
<evidence type="ECO:0000313" key="2">
    <source>
        <dbReference type="EMBL" id="CQR59858.1"/>
    </source>
</evidence>
<dbReference type="Proteomes" id="UP000035016">
    <property type="component" value="Chromosome Chromosome"/>
</dbReference>
<sequence>MSTLPPAEELADGLGLRLRIGGAVPLDALTLALDDLCRRADARDRQTVAVLMLGDGTSGGPWPGDVGVQDVSRWERAVRRLERLAAVTVAVASGTCGGPSLDPLLTADYRMATPDLRLVLPVNDGHFWPGMAVHRLVRHTGLAHARRLVLWGHDVTAPRALEYGLIDETVPDTGEAVRTATVWLGRASAAEVAVRRALLLEAASTLHEDALGTHLAACARELRRLRPAPDEPALPRPDALPEAAPPAPPGSSAASARTDAAGGAADADRPGSTGS</sequence>
<dbReference type="AlphaFoldDB" id="A0A0F7VNL9"/>
<protein>
    <submittedName>
        <fullName evidence="2">Enoyl-CoA Hydratase/Isomerase</fullName>
    </submittedName>
</protein>
<dbReference type="EMBL" id="LN831790">
    <property type="protein sequence ID" value="CQR59858.1"/>
    <property type="molecule type" value="Genomic_DNA"/>
</dbReference>
<feature type="compositionally biased region" description="Low complexity" evidence="1">
    <location>
        <begin position="250"/>
        <end position="265"/>
    </location>
</feature>
<proteinExistence type="predicted"/>
<gene>
    <name evidence="2" type="primary">sle_03960</name>
</gene>
<dbReference type="SUPFAM" id="SSF52096">
    <property type="entry name" value="ClpP/crotonase"/>
    <property type="match status" value="1"/>
</dbReference>
<reference evidence="2 3" key="1">
    <citation type="submission" date="2015-02" db="EMBL/GenBank/DDBJ databases">
        <authorList>
            <person name="Gomez-Escribano P.J."/>
        </authorList>
    </citation>
    <scope>NUCLEOTIDE SEQUENCE [LARGE SCALE GENOMIC DNA]</scope>
    <source>
        <strain evidence="3">C34 (DSM 42122 / NRRL B-24963)</strain>
    </source>
</reference>
<evidence type="ECO:0000256" key="1">
    <source>
        <dbReference type="SAM" id="MobiDB-lite"/>
    </source>
</evidence>
<dbReference type="CDD" id="cd06558">
    <property type="entry name" value="crotonase-like"/>
    <property type="match status" value="1"/>
</dbReference>
<dbReference type="GO" id="GO:0006635">
    <property type="term" value="P:fatty acid beta-oxidation"/>
    <property type="evidence" value="ECO:0007669"/>
    <property type="project" value="TreeGrafter"/>
</dbReference>
<organism evidence="2 3">
    <name type="scientific">Streptomyces leeuwenhoekii</name>
    <dbReference type="NCBI Taxonomy" id="1437453"/>
    <lineage>
        <taxon>Bacteria</taxon>
        <taxon>Bacillati</taxon>
        <taxon>Actinomycetota</taxon>
        <taxon>Actinomycetes</taxon>
        <taxon>Kitasatosporales</taxon>
        <taxon>Streptomycetaceae</taxon>
        <taxon>Streptomyces</taxon>
    </lineage>
</organism>
<accession>A0A0F7VNL9</accession>
<dbReference type="Gene3D" id="3.90.226.10">
    <property type="entry name" value="2-enoyl-CoA Hydratase, Chain A, domain 1"/>
    <property type="match status" value="1"/>
</dbReference>
<keyword evidence="2" id="KW-0413">Isomerase</keyword>
<dbReference type="RefSeq" id="WP_079164046.1">
    <property type="nucleotide sequence ID" value="NZ_LN831790.1"/>
</dbReference>
<dbReference type="GO" id="GO:0016853">
    <property type="term" value="F:isomerase activity"/>
    <property type="evidence" value="ECO:0007669"/>
    <property type="project" value="UniProtKB-KW"/>
</dbReference>
<dbReference type="Pfam" id="PF00378">
    <property type="entry name" value="ECH_1"/>
    <property type="match status" value="1"/>
</dbReference>
<evidence type="ECO:0000313" key="3">
    <source>
        <dbReference type="Proteomes" id="UP000035016"/>
    </source>
</evidence>
<dbReference type="KEGG" id="sle:sle_03960"/>
<name>A0A0F7VNL9_STRLW</name>
<dbReference type="InterPro" id="IPR053545">
    <property type="entry name" value="Enoyl-CoA_hydratase-like"/>
</dbReference>
<dbReference type="PANTHER" id="PTHR11941:SF54">
    <property type="entry name" value="ENOYL-COA HYDRATASE, MITOCHONDRIAL"/>
    <property type="match status" value="1"/>
</dbReference>
<dbReference type="PANTHER" id="PTHR11941">
    <property type="entry name" value="ENOYL-COA HYDRATASE-RELATED"/>
    <property type="match status" value="1"/>
</dbReference>